<accession>A0ABS3SWW8</accession>
<dbReference type="PROSITE" id="PS51462">
    <property type="entry name" value="NUDIX"/>
    <property type="match status" value="1"/>
</dbReference>
<comment type="cofactor">
    <cofactor evidence="1">
        <name>Mn(2+)</name>
        <dbReference type="ChEBI" id="CHEBI:29035"/>
    </cofactor>
</comment>
<evidence type="ECO:0000256" key="4">
    <source>
        <dbReference type="ARBA" id="ARBA00022801"/>
    </source>
</evidence>
<dbReference type="Gene3D" id="3.90.79.10">
    <property type="entry name" value="Nucleoside Triphosphate Pyrophosphohydrolase"/>
    <property type="match status" value="1"/>
</dbReference>
<dbReference type="RefSeq" id="WP_208235312.1">
    <property type="nucleotide sequence ID" value="NZ_JAGEVG010000032.1"/>
</dbReference>
<dbReference type="InterPro" id="IPR000086">
    <property type="entry name" value="NUDIX_hydrolase_dom"/>
</dbReference>
<protein>
    <submittedName>
        <fullName evidence="8">CoA pyrophosphatase</fullName>
    </submittedName>
</protein>
<comment type="caution">
    <text evidence="8">The sequence shown here is derived from an EMBL/GenBank/DDBJ whole genome shotgun (WGS) entry which is preliminary data.</text>
</comment>
<gene>
    <name evidence="8" type="ORF">J4051_18200</name>
</gene>
<keyword evidence="6" id="KW-0464">Manganese</keyword>
<evidence type="ECO:0000313" key="8">
    <source>
        <dbReference type="EMBL" id="MBO3100209.1"/>
    </source>
</evidence>
<evidence type="ECO:0000256" key="5">
    <source>
        <dbReference type="ARBA" id="ARBA00022842"/>
    </source>
</evidence>
<evidence type="ECO:0000256" key="2">
    <source>
        <dbReference type="ARBA" id="ARBA00001946"/>
    </source>
</evidence>
<dbReference type="SUPFAM" id="SSF55811">
    <property type="entry name" value="Nudix"/>
    <property type="match status" value="1"/>
</dbReference>
<keyword evidence="5" id="KW-0460">Magnesium</keyword>
<evidence type="ECO:0000256" key="3">
    <source>
        <dbReference type="ARBA" id="ARBA00022723"/>
    </source>
</evidence>
<dbReference type="InterPro" id="IPR015797">
    <property type="entry name" value="NUDIX_hydrolase-like_dom_sf"/>
</dbReference>
<organism evidence="8 9">
    <name type="scientific">Gelidibacter pelagius</name>
    <dbReference type="NCBI Taxonomy" id="2819985"/>
    <lineage>
        <taxon>Bacteria</taxon>
        <taxon>Pseudomonadati</taxon>
        <taxon>Bacteroidota</taxon>
        <taxon>Flavobacteriia</taxon>
        <taxon>Flavobacteriales</taxon>
        <taxon>Flavobacteriaceae</taxon>
        <taxon>Gelidibacter</taxon>
    </lineage>
</organism>
<dbReference type="EMBL" id="JAGEVG010000032">
    <property type="protein sequence ID" value="MBO3100209.1"/>
    <property type="molecule type" value="Genomic_DNA"/>
</dbReference>
<sequence>MNFDTFLKSISKIEHIPLPGLDSQLKMSPKYRNELIEKQRTLRKHSRKAGVMALFYPNLENTTMLILILRKTYRGVHSAQVGFPGGKLEPEDPSLEYAALRETFEEVGVPIKDMKVLRALTDLYIPPSNFTVYPFLGVTLKTPQFLKQDDEVEDLIEVTLADFMNDDNVSSQMLMTSLEKEVEVPVFKLNGQTVWGATAMMLSEVKDLLKKVL</sequence>
<name>A0ABS3SWW8_9FLAO</name>
<dbReference type="InterPro" id="IPR045121">
    <property type="entry name" value="CoAse"/>
</dbReference>
<dbReference type="CDD" id="cd03426">
    <property type="entry name" value="NUDIX_CoAse_Nudt7"/>
    <property type="match status" value="1"/>
</dbReference>
<evidence type="ECO:0000259" key="7">
    <source>
        <dbReference type="PROSITE" id="PS51462"/>
    </source>
</evidence>
<dbReference type="PANTHER" id="PTHR12992">
    <property type="entry name" value="NUDIX HYDROLASE"/>
    <property type="match status" value="1"/>
</dbReference>
<dbReference type="Pfam" id="PF00293">
    <property type="entry name" value="NUDIX"/>
    <property type="match status" value="1"/>
</dbReference>
<keyword evidence="3" id="KW-0479">Metal-binding</keyword>
<dbReference type="Proteomes" id="UP000681315">
    <property type="component" value="Unassembled WGS sequence"/>
</dbReference>
<keyword evidence="9" id="KW-1185">Reference proteome</keyword>
<proteinExistence type="predicted"/>
<evidence type="ECO:0000256" key="6">
    <source>
        <dbReference type="ARBA" id="ARBA00023211"/>
    </source>
</evidence>
<dbReference type="PANTHER" id="PTHR12992:SF11">
    <property type="entry name" value="MITOCHONDRIAL COENZYME A DIPHOSPHATASE NUDT8"/>
    <property type="match status" value="1"/>
</dbReference>
<evidence type="ECO:0000313" key="9">
    <source>
        <dbReference type="Proteomes" id="UP000681315"/>
    </source>
</evidence>
<reference evidence="8 9" key="1">
    <citation type="submission" date="2021-03" db="EMBL/GenBank/DDBJ databases">
        <title>Gelidibacter sp. nov., isolated from costal sediment.</title>
        <authorList>
            <person name="Lun K.-Y."/>
        </authorList>
    </citation>
    <scope>NUCLEOTIDE SEQUENCE [LARGE SCALE GENOMIC DNA]</scope>
    <source>
        <strain evidence="8 9">DF109</strain>
    </source>
</reference>
<evidence type="ECO:0000256" key="1">
    <source>
        <dbReference type="ARBA" id="ARBA00001936"/>
    </source>
</evidence>
<feature type="domain" description="Nudix hydrolase" evidence="7">
    <location>
        <begin position="45"/>
        <end position="181"/>
    </location>
</feature>
<comment type="cofactor">
    <cofactor evidence="2">
        <name>Mg(2+)</name>
        <dbReference type="ChEBI" id="CHEBI:18420"/>
    </cofactor>
</comment>
<keyword evidence="4" id="KW-0378">Hydrolase</keyword>